<evidence type="ECO:0000313" key="11">
    <source>
        <dbReference type="Proteomes" id="UP000094849"/>
    </source>
</evidence>
<dbReference type="GO" id="GO:0005524">
    <property type="term" value="F:ATP binding"/>
    <property type="evidence" value="ECO:0007669"/>
    <property type="project" value="UniProtKB-KW"/>
</dbReference>
<evidence type="ECO:0000256" key="3">
    <source>
        <dbReference type="ARBA" id="ARBA00022741"/>
    </source>
</evidence>
<dbReference type="AlphaFoldDB" id="A0A1E2UJB3"/>
<comment type="cofactor">
    <cofactor evidence="7">
        <name>Zn(2+)</name>
        <dbReference type="ChEBI" id="CHEBI:29105"/>
    </cofactor>
    <text evidence="7">Binds 1 zinc ion per subunit.</text>
</comment>
<feature type="binding site" evidence="7">
    <location>
        <position position="179"/>
    </location>
    <ligand>
        <name>L-glutamate</name>
        <dbReference type="ChEBI" id="CHEBI:29985"/>
    </ligand>
</feature>
<comment type="similarity">
    <text evidence="7">Belongs to the class-I aminoacyl-tRNA synthetase family. GluQ subfamily.</text>
</comment>
<dbReference type="OrthoDB" id="9807503at2"/>
<evidence type="ECO:0000313" key="10">
    <source>
        <dbReference type="EMBL" id="ODB94412.1"/>
    </source>
</evidence>
<organism evidence="10 11">
    <name type="scientific">Candidatus Thiodiazotropha endoloripes</name>
    <dbReference type="NCBI Taxonomy" id="1818881"/>
    <lineage>
        <taxon>Bacteria</taxon>
        <taxon>Pseudomonadati</taxon>
        <taxon>Pseudomonadota</taxon>
        <taxon>Gammaproteobacteria</taxon>
        <taxon>Chromatiales</taxon>
        <taxon>Sedimenticolaceae</taxon>
        <taxon>Candidatus Thiodiazotropha</taxon>
    </lineage>
</organism>
<keyword evidence="1 7" id="KW-0436">Ligase</keyword>
<comment type="function">
    <text evidence="7">Catalyzes the tRNA-independent activation of glutamate in presence of ATP and the subsequent transfer of glutamate onto a tRNA(Asp). Glutamate is transferred on the 2-amino-5-(4,5-dihydroxy-2-cyclopenten-1-yl) moiety of the queuosine in the wobble position of the QUC anticodon.</text>
</comment>
<evidence type="ECO:0000256" key="7">
    <source>
        <dbReference type="HAMAP-Rule" id="MF_01428"/>
    </source>
</evidence>
<dbReference type="EC" id="6.1.1.-" evidence="7"/>
<accession>A0A1E2UJB3</accession>
<proteinExistence type="inferred from homology"/>
<dbReference type="PANTHER" id="PTHR43311">
    <property type="entry name" value="GLUTAMATE--TRNA LIGASE"/>
    <property type="match status" value="1"/>
</dbReference>
<dbReference type="InterPro" id="IPR022380">
    <property type="entry name" value="Glu-Q_tRNA(Asp)_Synthase"/>
</dbReference>
<keyword evidence="8" id="KW-0648">Protein biosynthesis</keyword>
<dbReference type="Pfam" id="PF00749">
    <property type="entry name" value="tRNA-synt_1c"/>
    <property type="match status" value="1"/>
</dbReference>
<protein>
    <recommendedName>
        <fullName evidence="7">Glutamyl-Q tRNA(Asp) synthetase</fullName>
        <shortName evidence="7">Glu-Q-RSs</shortName>
        <ecNumber evidence="7">6.1.1.-</ecNumber>
    </recommendedName>
</protein>
<dbReference type="PANTHER" id="PTHR43311:SF1">
    <property type="entry name" value="GLUTAMYL-Q TRNA(ASP) SYNTHETASE"/>
    <property type="match status" value="1"/>
</dbReference>
<comment type="caution">
    <text evidence="10">The sequence shown here is derived from an EMBL/GenBank/DDBJ whole genome shotgun (WGS) entry which is preliminary data.</text>
</comment>
<dbReference type="SUPFAM" id="SSF52374">
    <property type="entry name" value="Nucleotidylyl transferase"/>
    <property type="match status" value="1"/>
</dbReference>
<dbReference type="PRINTS" id="PR00987">
    <property type="entry name" value="TRNASYNTHGLU"/>
</dbReference>
<dbReference type="GO" id="GO:0005829">
    <property type="term" value="C:cytosol"/>
    <property type="evidence" value="ECO:0007669"/>
    <property type="project" value="TreeGrafter"/>
</dbReference>
<dbReference type="GO" id="GO:0006400">
    <property type="term" value="P:tRNA modification"/>
    <property type="evidence" value="ECO:0007669"/>
    <property type="project" value="InterPro"/>
</dbReference>
<dbReference type="NCBIfam" id="NF004314">
    <property type="entry name" value="PRK05710.1-3"/>
    <property type="match status" value="1"/>
</dbReference>
<feature type="binding site" evidence="7">
    <location>
        <position position="101"/>
    </location>
    <ligand>
        <name>Zn(2+)</name>
        <dbReference type="ChEBI" id="CHEBI:29105"/>
    </ligand>
</feature>
<gene>
    <name evidence="7" type="primary">gluQ</name>
    <name evidence="10" type="ORF">A3196_17930</name>
</gene>
<dbReference type="GO" id="GO:0004818">
    <property type="term" value="F:glutamate-tRNA ligase activity"/>
    <property type="evidence" value="ECO:0007669"/>
    <property type="project" value="TreeGrafter"/>
</dbReference>
<feature type="domain" description="Glutamyl/glutaminyl-tRNA synthetase class Ib catalytic" evidence="9">
    <location>
        <begin position="7"/>
        <end position="243"/>
    </location>
</feature>
<feature type="binding site" evidence="7">
    <location>
        <begin position="9"/>
        <end position="13"/>
    </location>
    <ligand>
        <name>L-glutamate</name>
        <dbReference type="ChEBI" id="CHEBI:29985"/>
    </ligand>
</feature>
<evidence type="ECO:0000256" key="1">
    <source>
        <dbReference type="ARBA" id="ARBA00022598"/>
    </source>
</evidence>
<name>A0A1E2UJB3_9GAMM</name>
<dbReference type="GO" id="GO:0008270">
    <property type="term" value="F:zinc ion binding"/>
    <property type="evidence" value="ECO:0007669"/>
    <property type="project" value="UniProtKB-UniRule"/>
</dbReference>
<dbReference type="HAMAP" id="MF_01428">
    <property type="entry name" value="Glu_Q_tRNA_synth"/>
    <property type="match status" value="1"/>
</dbReference>
<feature type="binding site" evidence="7">
    <location>
        <position position="238"/>
    </location>
    <ligand>
        <name>ATP</name>
        <dbReference type="ChEBI" id="CHEBI:30616"/>
    </ligand>
</feature>
<evidence type="ECO:0000256" key="8">
    <source>
        <dbReference type="RuleBase" id="RU363037"/>
    </source>
</evidence>
<evidence type="ECO:0000259" key="9">
    <source>
        <dbReference type="Pfam" id="PF00749"/>
    </source>
</evidence>
<feature type="binding site" evidence="7">
    <location>
        <position position="45"/>
    </location>
    <ligand>
        <name>L-glutamate</name>
        <dbReference type="ChEBI" id="CHEBI:29985"/>
    </ligand>
</feature>
<keyword evidence="11" id="KW-1185">Reference proteome</keyword>
<dbReference type="STRING" id="1818881.A3196_17930"/>
<feature type="binding site" evidence="7">
    <location>
        <position position="197"/>
    </location>
    <ligand>
        <name>L-glutamate</name>
        <dbReference type="ChEBI" id="CHEBI:29985"/>
    </ligand>
</feature>
<keyword evidence="3 7" id="KW-0547">Nucleotide-binding</keyword>
<feature type="binding site" evidence="7">
    <location>
        <position position="125"/>
    </location>
    <ligand>
        <name>Zn(2+)</name>
        <dbReference type="ChEBI" id="CHEBI:29105"/>
    </ligand>
</feature>
<evidence type="ECO:0000256" key="6">
    <source>
        <dbReference type="ARBA" id="ARBA00023146"/>
    </source>
</evidence>
<feature type="binding site" evidence="7">
    <location>
        <position position="103"/>
    </location>
    <ligand>
        <name>Zn(2+)</name>
        <dbReference type="ChEBI" id="CHEBI:29105"/>
    </ligand>
</feature>
<dbReference type="Proteomes" id="UP000094849">
    <property type="component" value="Unassembled WGS sequence"/>
</dbReference>
<dbReference type="InterPro" id="IPR014729">
    <property type="entry name" value="Rossmann-like_a/b/a_fold"/>
</dbReference>
<dbReference type="GO" id="GO:0006424">
    <property type="term" value="P:glutamyl-tRNA aminoacylation"/>
    <property type="evidence" value="ECO:0007669"/>
    <property type="project" value="InterPro"/>
</dbReference>
<dbReference type="InterPro" id="IPR049940">
    <property type="entry name" value="GluQ/Sye"/>
</dbReference>
<dbReference type="EMBL" id="LVJZ01000004">
    <property type="protein sequence ID" value="ODB94412.1"/>
    <property type="molecule type" value="Genomic_DNA"/>
</dbReference>
<dbReference type="InterPro" id="IPR000924">
    <property type="entry name" value="Glu/Gln-tRNA-synth"/>
</dbReference>
<keyword evidence="5 7" id="KW-0067">ATP-binding</keyword>
<keyword evidence="4 7" id="KW-0862">Zinc</keyword>
<dbReference type="Gene3D" id="3.40.50.620">
    <property type="entry name" value="HUPs"/>
    <property type="match status" value="1"/>
</dbReference>
<evidence type="ECO:0000256" key="4">
    <source>
        <dbReference type="ARBA" id="ARBA00022833"/>
    </source>
</evidence>
<feature type="binding site" evidence="7">
    <location>
        <position position="121"/>
    </location>
    <ligand>
        <name>Zn(2+)</name>
        <dbReference type="ChEBI" id="CHEBI:29105"/>
    </ligand>
</feature>
<evidence type="ECO:0000256" key="5">
    <source>
        <dbReference type="ARBA" id="ARBA00022840"/>
    </source>
</evidence>
<dbReference type="FunFam" id="3.40.50.620:FF:000093">
    <property type="entry name" value="Glutamyl-Q tRNA(Asp) synthetase"/>
    <property type="match status" value="1"/>
</dbReference>
<dbReference type="RefSeq" id="WP_069019513.1">
    <property type="nucleotide sequence ID" value="NZ_LVJY01000003.1"/>
</dbReference>
<sequence>MSRTTYRGRFAPSPTGKLHFGSLVAAVGSFLDARHHQGEWLVRIEDLDRTREVPGSAAEILSSLEAFALHWDGEVIYQSRRTERYAEVVEQLLAADLAYPCSCSRKEIRERAQIGPEGPIYPGTCRSGKKPGIATNSIRLVTQDRDILVEDRLQGMFRQNPGTEIGDFVIRRMDGYHAYQLAVVVDDAWQKITDVVRGADLLSSTPRQCYLQQLLGLEQPNYLHLPLAVDQSGRKLSKQDRDRPVEPKDPLNSLLSVLAFLQQPLPPEQPESPEALWQWAIPRWRTESLRSASSSGL</sequence>
<feature type="short sequence motif" description="'KMSKS' region" evidence="7">
    <location>
        <begin position="235"/>
        <end position="239"/>
    </location>
</feature>
<reference evidence="10 11" key="1">
    <citation type="submission" date="2016-03" db="EMBL/GenBank/DDBJ databases">
        <title>Chemosynthetic sulphur-oxidizing symbionts of marine invertebrate animals are capable of nitrogen fixation.</title>
        <authorList>
            <person name="Petersen J.M."/>
            <person name="Kemper A."/>
            <person name="Gruber-Vodicka H."/>
            <person name="Cardini U."/>
            <person name="Geest Mvander."/>
            <person name="Kleiner M."/>
            <person name="Bulgheresi S."/>
            <person name="Fussmann M."/>
            <person name="Herbold C."/>
            <person name="Seah B.K.B."/>
            <person name="Antony C.Paul."/>
            <person name="Liu D."/>
            <person name="Belitz A."/>
            <person name="Weber M."/>
        </authorList>
    </citation>
    <scope>NUCLEOTIDE SEQUENCE [LARGE SCALE GENOMIC DNA]</scope>
    <source>
        <strain evidence="10">G_D</strain>
    </source>
</reference>
<keyword evidence="2 7" id="KW-0479">Metal-binding</keyword>
<dbReference type="InterPro" id="IPR020058">
    <property type="entry name" value="Glu/Gln-tRNA-synth_Ib_cat-dom"/>
</dbReference>
<feature type="short sequence motif" description="'HIGH' region" evidence="7">
    <location>
        <begin position="12"/>
        <end position="22"/>
    </location>
</feature>
<keyword evidence="6 7" id="KW-0030">Aminoacyl-tRNA synthetase</keyword>
<dbReference type="NCBIfam" id="TIGR03838">
    <property type="entry name" value="queuosine_YadB"/>
    <property type="match status" value="1"/>
</dbReference>
<evidence type="ECO:0000256" key="2">
    <source>
        <dbReference type="ARBA" id="ARBA00022723"/>
    </source>
</evidence>